<feature type="compositionally biased region" description="Polar residues" evidence="1">
    <location>
        <begin position="80"/>
        <end position="92"/>
    </location>
</feature>
<accession>A0A7M3SU19</accession>
<dbReference type="InterPro" id="IPR046543">
    <property type="entry name" value="DUF6802"/>
</dbReference>
<evidence type="ECO:0000256" key="1">
    <source>
        <dbReference type="SAM" id="MobiDB-lite"/>
    </source>
</evidence>
<reference evidence="4" key="1">
    <citation type="submission" date="2019-06" db="EMBL/GenBank/DDBJ databases">
        <title>Gordonia isolated from sludge of a wastewater treatment plant.</title>
        <authorList>
            <person name="Tamura T."/>
            <person name="Aoyama K."/>
            <person name="Kang Y."/>
            <person name="Saito S."/>
            <person name="Akiyama N."/>
            <person name="Yazawa K."/>
            <person name="Gonoi T."/>
            <person name="Mikami Y."/>
        </authorList>
    </citation>
    <scope>NUCLEOTIDE SEQUENCE [LARGE SCALE GENOMIC DNA]</scope>
    <source>
        <strain evidence="4">NBRC 107697</strain>
    </source>
</reference>
<dbReference type="AlphaFoldDB" id="A0A7M3SU19"/>
<evidence type="ECO:0000259" key="2">
    <source>
        <dbReference type="Pfam" id="PF20615"/>
    </source>
</evidence>
<dbReference type="Pfam" id="PF20615">
    <property type="entry name" value="DUF6802"/>
    <property type="match status" value="1"/>
</dbReference>
<dbReference type="EMBL" id="BJOU01000001">
    <property type="protein sequence ID" value="GED96143.1"/>
    <property type="molecule type" value="Genomic_DNA"/>
</dbReference>
<keyword evidence="4" id="KW-1185">Reference proteome</keyword>
<name>A0A7M3SU19_9ACTN</name>
<dbReference type="OrthoDB" id="4375009at2"/>
<feature type="region of interest" description="Disordered" evidence="1">
    <location>
        <begin position="78"/>
        <end position="101"/>
    </location>
</feature>
<proteinExistence type="predicted"/>
<dbReference type="RefSeq" id="WP_161925653.1">
    <property type="nucleotide sequence ID" value="NZ_BJOU01000001.1"/>
</dbReference>
<dbReference type="Proteomes" id="UP000444980">
    <property type="component" value="Unassembled WGS sequence"/>
</dbReference>
<evidence type="ECO:0000313" key="3">
    <source>
        <dbReference type="EMBL" id="GED96143.1"/>
    </source>
</evidence>
<organism evidence="3 4">
    <name type="scientific">Gordonia crocea</name>
    <dbReference type="NCBI Taxonomy" id="589162"/>
    <lineage>
        <taxon>Bacteria</taxon>
        <taxon>Bacillati</taxon>
        <taxon>Actinomycetota</taxon>
        <taxon>Actinomycetes</taxon>
        <taxon>Mycobacteriales</taxon>
        <taxon>Gordoniaceae</taxon>
        <taxon>Gordonia</taxon>
    </lineage>
</organism>
<protein>
    <recommendedName>
        <fullName evidence="2">DUF6802 domain-containing protein</fullName>
    </recommendedName>
</protein>
<gene>
    <name evidence="3" type="ORF">nbrc107697_01820</name>
</gene>
<comment type="caution">
    <text evidence="3">The sequence shown here is derived from an EMBL/GenBank/DDBJ whole genome shotgun (WGS) entry which is preliminary data.</text>
</comment>
<evidence type="ECO:0000313" key="4">
    <source>
        <dbReference type="Proteomes" id="UP000444980"/>
    </source>
</evidence>
<feature type="domain" description="DUF6802" evidence="2">
    <location>
        <begin position="31"/>
        <end position="86"/>
    </location>
</feature>
<sequence length="101" mass="10535">MDGHHFDDDATGTSGGVGAHLWLPEAGRLWDLGPATSDTDADGVGDSLSRTDAEGLTVFTDTDRDGRVDLITRVGADGEISSSTYDPTSGTWSAAKPGRLR</sequence>